<dbReference type="InterPro" id="IPR050465">
    <property type="entry name" value="UPF0194_transport"/>
</dbReference>
<name>A0A5C6CI08_9BACT</name>
<reference evidence="7 8" key="1">
    <citation type="submission" date="2019-02" db="EMBL/GenBank/DDBJ databases">
        <title>Deep-cultivation of Planctomycetes and their phenomic and genomic characterization uncovers novel biology.</title>
        <authorList>
            <person name="Wiegand S."/>
            <person name="Jogler M."/>
            <person name="Boedeker C."/>
            <person name="Pinto D."/>
            <person name="Vollmers J."/>
            <person name="Rivas-Marin E."/>
            <person name="Kohn T."/>
            <person name="Peeters S.H."/>
            <person name="Heuer A."/>
            <person name="Rast P."/>
            <person name="Oberbeckmann S."/>
            <person name="Bunk B."/>
            <person name="Jeske O."/>
            <person name="Meyerdierks A."/>
            <person name="Storesund J.E."/>
            <person name="Kallscheuer N."/>
            <person name="Luecker S."/>
            <person name="Lage O.M."/>
            <person name="Pohl T."/>
            <person name="Merkel B.J."/>
            <person name="Hornburger P."/>
            <person name="Mueller R.-W."/>
            <person name="Bruemmer F."/>
            <person name="Labrenz M."/>
            <person name="Spormann A.M."/>
            <person name="Op Den Camp H."/>
            <person name="Overmann J."/>
            <person name="Amann R."/>
            <person name="Jetten M.S.M."/>
            <person name="Mascher T."/>
            <person name="Medema M.H."/>
            <person name="Devos D.P."/>
            <person name="Kaster A.-K."/>
            <person name="Ovreas L."/>
            <person name="Rohde M."/>
            <person name="Galperin M.Y."/>
            <person name="Jogler C."/>
        </authorList>
    </citation>
    <scope>NUCLEOTIDE SEQUENCE [LARGE SCALE GENOMIC DNA]</scope>
    <source>
        <strain evidence="7 8">Pla52o</strain>
    </source>
</reference>
<dbReference type="InterPro" id="IPR059052">
    <property type="entry name" value="HH_YbhG-like"/>
</dbReference>
<evidence type="ECO:0000256" key="4">
    <source>
        <dbReference type="SAM" id="Coils"/>
    </source>
</evidence>
<feature type="domain" description="CusB-like beta-barrel" evidence="6">
    <location>
        <begin position="273"/>
        <end position="350"/>
    </location>
</feature>
<dbReference type="PANTHER" id="PTHR32347">
    <property type="entry name" value="EFFLUX SYSTEM COMPONENT YKNX-RELATED"/>
    <property type="match status" value="1"/>
</dbReference>
<evidence type="ECO:0000313" key="8">
    <source>
        <dbReference type="Proteomes" id="UP000316304"/>
    </source>
</evidence>
<protein>
    <submittedName>
        <fullName evidence="7">Cation efflux system protein CusB</fullName>
    </submittedName>
</protein>
<evidence type="ECO:0000256" key="1">
    <source>
        <dbReference type="ARBA" id="ARBA00004196"/>
    </source>
</evidence>
<accession>A0A5C6CI08</accession>
<feature type="coiled-coil region" evidence="4">
    <location>
        <begin position="113"/>
        <end position="166"/>
    </location>
</feature>
<feature type="domain" description="YbhG-like alpha-helical hairpin" evidence="5">
    <location>
        <begin position="112"/>
        <end position="226"/>
    </location>
</feature>
<comment type="caution">
    <text evidence="7">The sequence shown here is derived from an EMBL/GenBank/DDBJ whole genome shotgun (WGS) entry which is preliminary data.</text>
</comment>
<evidence type="ECO:0000256" key="2">
    <source>
        <dbReference type="ARBA" id="ARBA00009477"/>
    </source>
</evidence>
<dbReference type="Pfam" id="PF25881">
    <property type="entry name" value="HH_YBHG"/>
    <property type="match status" value="1"/>
</dbReference>
<evidence type="ECO:0000256" key="3">
    <source>
        <dbReference type="ARBA" id="ARBA00023054"/>
    </source>
</evidence>
<organism evidence="7 8">
    <name type="scientific">Novipirellula galeiformis</name>
    <dbReference type="NCBI Taxonomy" id="2528004"/>
    <lineage>
        <taxon>Bacteria</taxon>
        <taxon>Pseudomonadati</taxon>
        <taxon>Planctomycetota</taxon>
        <taxon>Planctomycetia</taxon>
        <taxon>Pirellulales</taxon>
        <taxon>Pirellulaceae</taxon>
        <taxon>Novipirellula</taxon>
    </lineage>
</organism>
<sequence>MRSINVTPLPLIQMYLRQIRFALIAALVSSFLVAWSDALFAQGGPASVVVAAVMEEEVASQQAFVANVKPWRESTIGSAVDGRVLEYLVNAGDAVSEGQPLAQLRTATIGIEIAGAEAELALREAELAELKNGSRVEEIALAEALRDVAKANNEYAKAKLERAKRLFNEASGISVDEFESDQAAALVAAATMAQTESSYRLVVEGPRQEQIDQAAARVEMQVQKIASLNDRRNKYTLRSPYSGFVSRELTEAGAWVSQGNPVAQIIEIDPVEIEVYVPEGSIRFVHPGDDVIVSVEAVPDQTFAGTIDQIVPLADPLARTFPVRVRVANPAVESRHPLMPGMLARVTLPTSERQTRLLVPKDAIQLGGSTPTLYRVVDGKATLTPVITGPSRGSWVAVHSQVPGQLNPGDLVVTRGNERLRPGQAVVITNKQDAAPQ</sequence>
<dbReference type="InterPro" id="IPR058792">
    <property type="entry name" value="Beta-barrel_RND_2"/>
</dbReference>
<evidence type="ECO:0000259" key="6">
    <source>
        <dbReference type="Pfam" id="PF25954"/>
    </source>
</evidence>
<dbReference type="AlphaFoldDB" id="A0A5C6CI08"/>
<dbReference type="InterPro" id="IPR006143">
    <property type="entry name" value="RND_pump_MFP"/>
</dbReference>
<evidence type="ECO:0000313" key="7">
    <source>
        <dbReference type="EMBL" id="TWU24260.1"/>
    </source>
</evidence>
<proteinExistence type="inferred from homology"/>
<dbReference type="Gene3D" id="2.40.30.170">
    <property type="match status" value="1"/>
</dbReference>
<gene>
    <name evidence="7" type="primary">cusB_1</name>
    <name evidence="7" type="ORF">Pla52o_21860</name>
</gene>
<comment type="similarity">
    <text evidence="2">Belongs to the membrane fusion protein (MFP) (TC 8.A.1) family.</text>
</comment>
<dbReference type="Gene3D" id="2.40.420.20">
    <property type="match status" value="1"/>
</dbReference>
<dbReference type="EMBL" id="SJPT01000003">
    <property type="protein sequence ID" value="TWU24260.1"/>
    <property type="molecule type" value="Genomic_DNA"/>
</dbReference>
<dbReference type="PANTHER" id="PTHR32347:SF23">
    <property type="entry name" value="BLL5650 PROTEIN"/>
    <property type="match status" value="1"/>
</dbReference>
<evidence type="ECO:0000259" key="5">
    <source>
        <dbReference type="Pfam" id="PF25881"/>
    </source>
</evidence>
<dbReference type="GO" id="GO:0022857">
    <property type="term" value="F:transmembrane transporter activity"/>
    <property type="evidence" value="ECO:0007669"/>
    <property type="project" value="InterPro"/>
</dbReference>
<dbReference type="Proteomes" id="UP000316304">
    <property type="component" value="Unassembled WGS sequence"/>
</dbReference>
<dbReference type="Gene3D" id="2.40.50.100">
    <property type="match status" value="1"/>
</dbReference>
<comment type="subcellular location">
    <subcellularLocation>
        <location evidence="1">Cell envelope</location>
    </subcellularLocation>
</comment>
<keyword evidence="3 4" id="KW-0175">Coiled coil</keyword>
<dbReference type="NCBIfam" id="TIGR01730">
    <property type="entry name" value="RND_mfp"/>
    <property type="match status" value="1"/>
</dbReference>
<dbReference type="Pfam" id="PF25954">
    <property type="entry name" value="Beta-barrel_RND_2"/>
    <property type="match status" value="1"/>
</dbReference>
<keyword evidence="8" id="KW-1185">Reference proteome</keyword>
<dbReference type="GO" id="GO:0016020">
    <property type="term" value="C:membrane"/>
    <property type="evidence" value="ECO:0007669"/>
    <property type="project" value="InterPro"/>
</dbReference>
<dbReference type="SUPFAM" id="SSF111369">
    <property type="entry name" value="HlyD-like secretion proteins"/>
    <property type="match status" value="2"/>
</dbReference>
<dbReference type="GO" id="GO:0030313">
    <property type="term" value="C:cell envelope"/>
    <property type="evidence" value="ECO:0007669"/>
    <property type="project" value="UniProtKB-SubCell"/>
</dbReference>